<feature type="transmembrane region" description="Helical" evidence="1">
    <location>
        <begin position="154"/>
        <end position="173"/>
    </location>
</feature>
<keyword evidence="1" id="KW-1133">Transmembrane helix</keyword>
<feature type="transmembrane region" description="Helical" evidence="1">
    <location>
        <begin position="239"/>
        <end position="259"/>
    </location>
</feature>
<feature type="transmembrane region" description="Helical" evidence="1">
    <location>
        <begin position="179"/>
        <end position="200"/>
    </location>
</feature>
<evidence type="ECO:0000256" key="1">
    <source>
        <dbReference type="SAM" id="Phobius"/>
    </source>
</evidence>
<comment type="caution">
    <text evidence="3">The sequence shown here is derived from an EMBL/GenBank/DDBJ whole genome shotgun (WGS) entry which is preliminary data.</text>
</comment>
<evidence type="ECO:0000313" key="4">
    <source>
        <dbReference type="Proteomes" id="UP000244016"/>
    </source>
</evidence>
<name>A0A2T5G5C6_9BACL</name>
<sequence length="279" mass="30518">MRTPEVRPETLLFSPVLVFLFGGVGLLLLVGAPGTLERLSPPPPRELARAVVYFLPYALGVLAFLALHDRFGAKVSFVVDEAVEVLLSFGPAYLVLFLSLAALGEELLFRGFLQEGALRLIRVFSSGGSGAQTVAWAIFVTATTFAFIHLRYRVYPAAYVAVFLIGLFLGWSYAVSRNLWVPAILHALWNAGELALYVAWRKREPVDPRARKDVIWIPLVPDAPDDESPGKRPQTRPGLSYGASVLLVGILGAAFIWFASDAFPELLRPGILDAPLFSP</sequence>
<accession>A0A2T5G5C6</accession>
<dbReference type="EMBL" id="PEBW01000005">
    <property type="protein sequence ID" value="PTQ51390.1"/>
    <property type="molecule type" value="Genomic_DNA"/>
</dbReference>
<dbReference type="Proteomes" id="UP000244016">
    <property type="component" value="Unassembled WGS sequence"/>
</dbReference>
<evidence type="ECO:0000259" key="2">
    <source>
        <dbReference type="Pfam" id="PF02517"/>
    </source>
</evidence>
<feature type="transmembrane region" description="Helical" evidence="1">
    <location>
        <begin position="123"/>
        <end position="147"/>
    </location>
</feature>
<proteinExistence type="predicted"/>
<evidence type="ECO:0000313" key="3">
    <source>
        <dbReference type="EMBL" id="PTQ51390.1"/>
    </source>
</evidence>
<feature type="transmembrane region" description="Helical" evidence="1">
    <location>
        <begin position="12"/>
        <end position="30"/>
    </location>
</feature>
<dbReference type="PANTHER" id="PTHR43592">
    <property type="entry name" value="CAAX AMINO TERMINAL PROTEASE"/>
    <property type="match status" value="1"/>
</dbReference>
<dbReference type="InterPro" id="IPR003675">
    <property type="entry name" value="Rce1/LyrA-like_dom"/>
</dbReference>
<dbReference type="GO" id="GO:0080120">
    <property type="term" value="P:CAAX-box protein maturation"/>
    <property type="evidence" value="ECO:0007669"/>
    <property type="project" value="UniProtKB-ARBA"/>
</dbReference>
<dbReference type="GO" id="GO:0004175">
    <property type="term" value="F:endopeptidase activity"/>
    <property type="evidence" value="ECO:0007669"/>
    <property type="project" value="UniProtKB-ARBA"/>
</dbReference>
<keyword evidence="1" id="KW-0812">Transmembrane</keyword>
<dbReference type="AlphaFoldDB" id="A0A2T5G5C6"/>
<gene>
    <name evidence="3" type="ORF">BLITH_1467</name>
</gene>
<feature type="transmembrane region" description="Helical" evidence="1">
    <location>
        <begin position="50"/>
        <end position="71"/>
    </location>
</feature>
<organism evidence="3 4">
    <name type="scientific">Brockia lithotrophica</name>
    <dbReference type="NCBI Taxonomy" id="933949"/>
    <lineage>
        <taxon>Bacteria</taxon>
        <taxon>Bacillati</taxon>
        <taxon>Bacillota</taxon>
        <taxon>Bacilli</taxon>
        <taxon>Bacillales</taxon>
        <taxon>Bacillales Family X. Incertae Sedis</taxon>
        <taxon>Brockia</taxon>
    </lineage>
</organism>
<protein>
    <recommendedName>
        <fullName evidence="2">CAAX prenyl protease 2/Lysostaphin resistance protein A-like domain-containing protein</fullName>
    </recommendedName>
</protein>
<reference evidence="3 4" key="1">
    <citation type="submission" date="2017-08" db="EMBL/GenBank/DDBJ databases">
        <title>Burning lignite coal seam in the remote Altai Mountains harbors a hydrogen-driven thermophilic microbial community.</title>
        <authorList>
            <person name="Kadnikov V.V."/>
            <person name="Mardanov A.V."/>
            <person name="Ivasenko D."/>
            <person name="Beletsky A.V."/>
            <person name="Karnachuk O.V."/>
            <person name="Ravin N.V."/>
        </authorList>
    </citation>
    <scope>NUCLEOTIDE SEQUENCE [LARGE SCALE GENOMIC DNA]</scope>
    <source>
        <strain evidence="3">AL31</strain>
    </source>
</reference>
<dbReference type="Pfam" id="PF02517">
    <property type="entry name" value="Rce1-like"/>
    <property type="match status" value="1"/>
</dbReference>
<feature type="transmembrane region" description="Helical" evidence="1">
    <location>
        <begin position="83"/>
        <end position="103"/>
    </location>
</feature>
<keyword evidence="1" id="KW-0472">Membrane</keyword>
<feature type="domain" description="CAAX prenyl protease 2/Lysostaphin resistance protein A-like" evidence="2">
    <location>
        <begin position="92"/>
        <end position="191"/>
    </location>
</feature>
<dbReference type="PANTHER" id="PTHR43592:SF15">
    <property type="entry name" value="CAAX AMINO TERMINAL PROTEASE FAMILY PROTEIN"/>
    <property type="match status" value="1"/>
</dbReference>